<feature type="region of interest" description="Disordered" evidence="1">
    <location>
        <begin position="118"/>
        <end position="164"/>
    </location>
</feature>
<evidence type="ECO:0000256" key="1">
    <source>
        <dbReference type="SAM" id="MobiDB-lite"/>
    </source>
</evidence>
<comment type="caution">
    <text evidence="2">The sequence shown here is derived from an EMBL/GenBank/DDBJ whole genome shotgun (WGS) entry which is preliminary data.</text>
</comment>
<accession>J4TDI2</accession>
<feature type="compositionally biased region" description="Basic and acidic residues" evidence="1">
    <location>
        <begin position="123"/>
        <end position="135"/>
    </location>
</feature>
<dbReference type="OrthoDB" id="4723461at2"/>
<dbReference type="eggNOG" id="ENOG5030MGN">
    <property type="taxonomic scope" value="Bacteria"/>
</dbReference>
<dbReference type="AlphaFoldDB" id="J4TDI2"/>
<dbReference type="Proteomes" id="UP000006455">
    <property type="component" value="Unassembled WGS sequence"/>
</dbReference>
<protein>
    <submittedName>
        <fullName evidence="2">Uncharacterized protein</fullName>
    </submittedName>
</protein>
<evidence type="ECO:0000313" key="3">
    <source>
        <dbReference type="Proteomes" id="UP000006455"/>
    </source>
</evidence>
<evidence type="ECO:0000313" key="2">
    <source>
        <dbReference type="EMBL" id="EJO86833.1"/>
    </source>
</evidence>
<sequence>MCPSTDADDAQVQFAVAVLRKLLRHIEAENSRGSKPFLVSHAWTDGPTIYLVYTAPPSDRTWGLARDTRESIIDPGPWPDVDEAVRYYYLLDLEEGQPWGSFRQPGEPDRILWDGFPLEEDLPERPSDVRDEFRYTRPTGGSSAKPSAVHDPSVTEPRRYGNPL</sequence>
<dbReference type="EMBL" id="AFVW02000007">
    <property type="protein sequence ID" value="EJO86833.1"/>
    <property type="molecule type" value="Genomic_DNA"/>
</dbReference>
<reference evidence="2 3" key="1">
    <citation type="journal article" date="2011" name="J. Bacteriol.">
        <title>Genome sequence of the Mycobacterium colombiense type strain, CECT 3035.</title>
        <authorList>
            <person name="Gonzalez-Perez M."/>
            <person name="Murcia M.I."/>
            <person name="Landsman D."/>
            <person name="Jordan I.K."/>
            <person name="Marino-Ramirez L."/>
        </authorList>
    </citation>
    <scope>NUCLEOTIDE SEQUENCE [LARGE SCALE GENOMIC DNA]</scope>
    <source>
        <strain evidence="2 3">CECT 3035</strain>
    </source>
</reference>
<gene>
    <name evidence="2" type="ORF">MCOL_V223028</name>
</gene>
<proteinExistence type="predicted"/>
<organism evidence="2 3">
    <name type="scientific">Mycobacterium colombiense CECT 3035</name>
    <dbReference type="NCBI Taxonomy" id="1041522"/>
    <lineage>
        <taxon>Bacteria</taxon>
        <taxon>Bacillati</taxon>
        <taxon>Actinomycetota</taxon>
        <taxon>Actinomycetes</taxon>
        <taxon>Mycobacteriales</taxon>
        <taxon>Mycobacteriaceae</taxon>
        <taxon>Mycobacterium</taxon>
        <taxon>Mycobacterium avium complex (MAC)</taxon>
    </lineage>
</organism>
<name>J4TDI2_9MYCO</name>